<feature type="chain" id="PRO_5002752889" description="SbsA Ig-like domain-containing protein" evidence="2">
    <location>
        <begin position="20"/>
        <end position="189"/>
    </location>
</feature>
<organism evidence="3">
    <name type="scientific">Caulobacter sp. (strain K31)</name>
    <dbReference type="NCBI Taxonomy" id="366602"/>
    <lineage>
        <taxon>Bacteria</taxon>
        <taxon>Pseudomonadati</taxon>
        <taxon>Pseudomonadota</taxon>
        <taxon>Alphaproteobacteria</taxon>
        <taxon>Caulobacterales</taxon>
        <taxon>Caulobacteraceae</taxon>
        <taxon>Caulobacter</taxon>
    </lineage>
</organism>
<gene>
    <name evidence="3" type="ordered locus">Caul_1174</name>
</gene>
<dbReference type="OrthoDB" id="7187866at2"/>
<dbReference type="KEGG" id="cak:Caul_1174"/>
<reference evidence="3" key="1">
    <citation type="submission" date="2008-01" db="EMBL/GenBank/DDBJ databases">
        <title>Complete sequence of chromosome of Caulobacter sp. K31.</title>
        <authorList>
            <consortium name="US DOE Joint Genome Institute"/>
            <person name="Copeland A."/>
            <person name="Lucas S."/>
            <person name="Lapidus A."/>
            <person name="Barry K."/>
            <person name="Glavina del Rio T."/>
            <person name="Dalin E."/>
            <person name="Tice H."/>
            <person name="Pitluck S."/>
            <person name="Bruce D."/>
            <person name="Goodwin L."/>
            <person name="Thompson L.S."/>
            <person name="Brettin T."/>
            <person name="Detter J.C."/>
            <person name="Han C."/>
            <person name="Schmutz J."/>
            <person name="Larimer F."/>
            <person name="Land M."/>
            <person name="Hauser L."/>
            <person name="Kyrpides N."/>
            <person name="Kim E."/>
            <person name="Stephens C."/>
            <person name="Richardson P."/>
        </authorList>
    </citation>
    <scope>NUCLEOTIDE SEQUENCE [LARGE SCALE GENOMIC DNA]</scope>
    <source>
        <strain evidence="3">K31</strain>
    </source>
</reference>
<protein>
    <recommendedName>
        <fullName evidence="4">SbsA Ig-like domain-containing protein</fullName>
    </recommendedName>
</protein>
<dbReference type="STRING" id="366602.Caul_1174"/>
<feature type="region of interest" description="Disordered" evidence="1">
    <location>
        <begin position="20"/>
        <end position="46"/>
    </location>
</feature>
<dbReference type="EMBL" id="CP000927">
    <property type="protein sequence ID" value="ABZ70304.1"/>
    <property type="molecule type" value="Genomic_DNA"/>
</dbReference>
<evidence type="ECO:0000256" key="2">
    <source>
        <dbReference type="SAM" id="SignalP"/>
    </source>
</evidence>
<evidence type="ECO:0000313" key="3">
    <source>
        <dbReference type="EMBL" id="ABZ70304.1"/>
    </source>
</evidence>
<dbReference type="HOGENOM" id="CLU_1445230_0_0_5"/>
<accession>B0SXY1</accession>
<keyword evidence="2" id="KW-0732">Signal</keyword>
<sequence precursor="true">MRVSVLALTLCLATGPALAQAPGVQTPAPRPSREEPTPVSPVTVMPPTATPKVVTTWPATGQEIAPGVLVLKVVFDQQMTPRDFAYGLGAGADALNCLKTPRLLNDNKTFVLLCTTLPGKTYVISLNKEPTAAPTGFSNLAENRAAPSQLSFATGTGEPVTKLRDAIRAAGLGDLDVPVEEAPRLVKAP</sequence>
<proteinExistence type="predicted"/>
<feature type="signal peptide" evidence="2">
    <location>
        <begin position="1"/>
        <end position="19"/>
    </location>
</feature>
<dbReference type="AlphaFoldDB" id="B0SXY1"/>
<evidence type="ECO:0000256" key="1">
    <source>
        <dbReference type="SAM" id="MobiDB-lite"/>
    </source>
</evidence>
<name>B0SXY1_CAUSK</name>
<evidence type="ECO:0008006" key="4">
    <source>
        <dbReference type="Google" id="ProtNLM"/>
    </source>
</evidence>